<gene>
    <name evidence="2" type="ORF">G4B88_028239</name>
</gene>
<dbReference type="InterPro" id="IPR026960">
    <property type="entry name" value="RVT-Znf"/>
</dbReference>
<dbReference type="Proteomes" id="UP000583929">
    <property type="component" value="Unassembled WGS sequence"/>
</dbReference>
<dbReference type="AlphaFoldDB" id="A0A7J6E0M7"/>
<dbReference type="EMBL" id="JAATIQ010000558">
    <property type="protein sequence ID" value="KAF4351400.1"/>
    <property type="molecule type" value="Genomic_DNA"/>
</dbReference>
<evidence type="ECO:0000313" key="2">
    <source>
        <dbReference type="EMBL" id="KAF4351400.1"/>
    </source>
</evidence>
<evidence type="ECO:0000259" key="1">
    <source>
        <dbReference type="Pfam" id="PF13966"/>
    </source>
</evidence>
<evidence type="ECO:0000313" key="3">
    <source>
        <dbReference type="Proteomes" id="UP000583929"/>
    </source>
</evidence>
<comment type="caution">
    <text evidence="2">The sequence shown here is derived from an EMBL/GenBank/DDBJ whole genome shotgun (WGS) entry which is preliminary data.</text>
</comment>
<accession>A0A7J6E0M7</accession>
<organism evidence="2 3">
    <name type="scientific">Cannabis sativa</name>
    <name type="common">Hemp</name>
    <name type="synonym">Marijuana</name>
    <dbReference type="NCBI Taxonomy" id="3483"/>
    <lineage>
        <taxon>Eukaryota</taxon>
        <taxon>Viridiplantae</taxon>
        <taxon>Streptophyta</taxon>
        <taxon>Embryophyta</taxon>
        <taxon>Tracheophyta</taxon>
        <taxon>Spermatophyta</taxon>
        <taxon>Magnoliopsida</taxon>
        <taxon>eudicotyledons</taxon>
        <taxon>Gunneridae</taxon>
        <taxon>Pentapetalae</taxon>
        <taxon>rosids</taxon>
        <taxon>fabids</taxon>
        <taxon>Rosales</taxon>
        <taxon>Cannabaceae</taxon>
        <taxon>Cannabis</taxon>
    </lineage>
</organism>
<sequence length="302" mass="33404">MGEVIKLPMGESDQLIWRSNESGIFSVKGAYKALIKDTLIAPELLWTQIWKAPIHERSKFFIWKVARDLLPCGKRLSSIFPTNMRCIFCEDEEDSIIHLFLKCPLARKCWFSTQWGIRSDCLNLNNPKELVLWLLSKSPGQVSPPDNDLFTQVAVSLCFTLWNARNACFHEGILASPEVILCKALTEVQEWRISCSKSISETTDLPLNLSLPSQASVRAFTDAAVRGSSAFTATIILDSEGQILGAATFKFQVSSPLEAEAHGLLSALDFCASSGWTEPISNACTMDTLVGINETRGIGVKN</sequence>
<reference evidence="2 3" key="1">
    <citation type="journal article" date="2020" name="bioRxiv">
        <title>Sequence and annotation of 42 cannabis genomes reveals extensive copy number variation in cannabinoid synthesis and pathogen resistance genes.</title>
        <authorList>
            <person name="Mckernan K.J."/>
            <person name="Helbert Y."/>
            <person name="Kane L.T."/>
            <person name="Ebling H."/>
            <person name="Zhang L."/>
            <person name="Liu B."/>
            <person name="Eaton Z."/>
            <person name="Mclaughlin S."/>
            <person name="Kingan S."/>
            <person name="Baybayan P."/>
            <person name="Concepcion G."/>
            <person name="Jordan M."/>
            <person name="Riva A."/>
            <person name="Barbazuk W."/>
            <person name="Harkins T."/>
        </authorList>
    </citation>
    <scope>NUCLEOTIDE SEQUENCE [LARGE SCALE GENOMIC DNA]</scope>
    <source>
        <strain evidence="3">cv. Jamaican Lion 4</strain>
        <tissue evidence="2">Leaf</tissue>
    </source>
</reference>
<protein>
    <recommendedName>
        <fullName evidence="1">Reverse transcriptase zinc-binding domain-containing protein</fullName>
    </recommendedName>
</protein>
<keyword evidence="3" id="KW-1185">Reference proteome</keyword>
<dbReference type="Pfam" id="PF13966">
    <property type="entry name" value="zf-RVT"/>
    <property type="match status" value="1"/>
</dbReference>
<proteinExistence type="predicted"/>
<name>A0A7J6E0M7_CANSA</name>
<feature type="domain" description="Reverse transcriptase zinc-binding" evidence="1">
    <location>
        <begin position="25"/>
        <end position="110"/>
    </location>
</feature>